<dbReference type="OrthoDB" id="7348899at2"/>
<proteinExistence type="predicted"/>
<organism evidence="1 2">
    <name type="scientific">Kangiella koreensis (strain DSM 16069 / JCM 12317 / KCTC 12182 / SW-125)</name>
    <dbReference type="NCBI Taxonomy" id="523791"/>
    <lineage>
        <taxon>Bacteria</taxon>
        <taxon>Pseudomonadati</taxon>
        <taxon>Pseudomonadota</taxon>
        <taxon>Gammaproteobacteria</taxon>
        <taxon>Kangiellales</taxon>
        <taxon>Kangiellaceae</taxon>
        <taxon>Kangiella</taxon>
    </lineage>
</organism>
<keyword evidence="2" id="KW-1185">Reference proteome</keyword>
<dbReference type="EMBL" id="CP001707">
    <property type="protein sequence ID" value="ACV25705.1"/>
    <property type="molecule type" value="Genomic_DNA"/>
</dbReference>
<reference evidence="1 2" key="1">
    <citation type="journal article" date="2009" name="Stand. Genomic Sci.">
        <title>Complete genome sequence of Kangiella koreensis type strain (SW-125).</title>
        <authorList>
            <person name="Han C."/>
            <person name="Sikorski J."/>
            <person name="Lapidus A."/>
            <person name="Nolan M."/>
            <person name="Glavina Del Rio T."/>
            <person name="Tice H."/>
            <person name="Cheng J.F."/>
            <person name="Lucas S."/>
            <person name="Chen F."/>
            <person name="Copeland A."/>
            <person name="Ivanova N."/>
            <person name="Mavromatis K."/>
            <person name="Ovchinnikova G."/>
            <person name="Pati A."/>
            <person name="Bruce D."/>
            <person name="Goodwin L."/>
            <person name="Pitluck S."/>
            <person name="Chen A."/>
            <person name="Palaniappan K."/>
            <person name="Land M."/>
            <person name="Hauser L."/>
            <person name="Chang Y.J."/>
            <person name="Jeffries C.D."/>
            <person name="Chain P."/>
            <person name="Saunders E."/>
            <person name="Brettin T."/>
            <person name="Goker M."/>
            <person name="Tindall B.J."/>
            <person name="Bristow J."/>
            <person name="Eisen J.A."/>
            <person name="Markowitz V."/>
            <person name="Hugenholtz P."/>
            <person name="Kyrpides N.C."/>
            <person name="Klenk H.P."/>
            <person name="Detter J.C."/>
        </authorList>
    </citation>
    <scope>NUCLEOTIDE SEQUENCE [LARGE SCALE GENOMIC DNA]</scope>
    <source>
        <strain evidence="2">DSM 16069 / KCTC 12182 / SW-125</strain>
    </source>
</reference>
<dbReference type="Pfam" id="PF03013">
    <property type="entry name" value="Pyr_excise"/>
    <property type="match status" value="1"/>
</dbReference>
<accession>C7R7F6</accession>
<evidence type="ECO:0000313" key="1">
    <source>
        <dbReference type="EMBL" id="ACV25705.1"/>
    </source>
</evidence>
<dbReference type="eggNOG" id="ENOG502ZC1E">
    <property type="taxonomic scope" value="Bacteria"/>
</dbReference>
<dbReference type="HOGENOM" id="CLU_095888_0_0_6"/>
<dbReference type="KEGG" id="kko:Kkor_0284"/>
<name>C7R7F6_KANKD</name>
<dbReference type="InParanoid" id="C7R7F6"/>
<dbReference type="RefSeq" id="WP_012800220.1">
    <property type="nucleotide sequence ID" value="NC_013166.1"/>
</dbReference>
<gene>
    <name evidence="1" type="ordered locus">Kkor_0284</name>
</gene>
<sequence length="162" mass="19015">MNIFVLDKDIKLCAQYHCDQHVVKMILESVQMLCTALNKKGFVTPYRSTHAKHPCVLWVEHSYSNFIWLTELTRALNAEYRFRFNKTGDHKSMSVLQEVEAMQFEDSGLTEFAQAMPNEYKVRGNAVDAYRNFYRGDKLRFAKWTKRSMPYWINTGSIELQG</sequence>
<evidence type="ECO:0000313" key="2">
    <source>
        <dbReference type="Proteomes" id="UP000001231"/>
    </source>
</evidence>
<dbReference type="Proteomes" id="UP000001231">
    <property type="component" value="Chromosome"/>
</dbReference>
<protein>
    <submittedName>
        <fullName evidence="1">Uncharacterized protein</fullName>
    </submittedName>
</protein>
<dbReference type="AlphaFoldDB" id="C7R7F6"/>
<dbReference type="InterPro" id="IPR004260">
    <property type="entry name" value="Pyr-dimer_DNA_glycosylase"/>
</dbReference>